<feature type="transmembrane region" description="Helical" evidence="1">
    <location>
        <begin position="6"/>
        <end position="25"/>
    </location>
</feature>
<feature type="domain" description="DUF1648" evidence="2">
    <location>
        <begin position="150"/>
        <end position="197"/>
    </location>
</feature>
<evidence type="ECO:0000313" key="5">
    <source>
        <dbReference type="Proteomes" id="UP001501166"/>
    </source>
</evidence>
<dbReference type="InterPro" id="IPR012867">
    <property type="entry name" value="DUF1648"/>
</dbReference>
<feature type="domain" description="DUF5808" evidence="3">
    <location>
        <begin position="325"/>
        <end position="350"/>
    </location>
</feature>
<name>A0ABN0XAU5_9LACT</name>
<dbReference type="EMBL" id="BAAACW010000061">
    <property type="protein sequence ID" value="GAA0359606.1"/>
    <property type="molecule type" value="Genomic_DNA"/>
</dbReference>
<feature type="transmembrane region" description="Helical" evidence="1">
    <location>
        <begin position="267"/>
        <end position="290"/>
    </location>
</feature>
<dbReference type="Pfam" id="PF07853">
    <property type="entry name" value="DUF1648"/>
    <property type="match status" value="1"/>
</dbReference>
<dbReference type="Proteomes" id="UP001501166">
    <property type="component" value="Unassembled WGS sequence"/>
</dbReference>
<dbReference type="RefSeq" id="WP_343754544.1">
    <property type="nucleotide sequence ID" value="NZ_BAAACW010000061.1"/>
</dbReference>
<feature type="transmembrane region" description="Helical" evidence="1">
    <location>
        <begin position="82"/>
        <end position="101"/>
    </location>
</feature>
<feature type="transmembrane region" description="Helical" evidence="1">
    <location>
        <begin position="187"/>
        <end position="207"/>
    </location>
</feature>
<proteinExistence type="predicted"/>
<gene>
    <name evidence="4" type="ORF">GCM10008932_10280</name>
</gene>
<organism evidence="4 5">
    <name type="scientific">Alkalibacterium iburiense</name>
    <dbReference type="NCBI Taxonomy" id="290589"/>
    <lineage>
        <taxon>Bacteria</taxon>
        <taxon>Bacillati</taxon>
        <taxon>Bacillota</taxon>
        <taxon>Bacilli</taxon>
        <taxon>Lactobacillales</taxon>
        <taxon>Carnobacteriaceae</taxon>
        <taxon>Alkalibacterium</taxon>
    </lineage>
</organism>
<sequence>MWVFSILMFFIFIIMGITTGLTPLFSRQATPFGVAVAGKHTFVEKQKKRFALWNVSASVVLGLPLFLIPFMEDAERAEWASAIYVTAGMGVFLFFSFILYLKFRSNILKWKQSLPEVEQKKAKRVVVDMNYHQKLKAKSHATFFIWQLAIILIPVILAFAFYDRIPEEIPIHWDSQFEVTRTISKSIWGILALPGIQVLMIPVFNYSNHAIVRSKQRLSPLDPKEASEKSRRFREAWSNFTFGITIATQLLLSSLFLYSLFSQARFNWFLITVIILYLLFTVGGTLYLTLKYGQAGEKLLEEEEQYYEDPDEESQWVYGIFYYNKEDPSVFVEKRFGIGSTLNLARWQSWLVVVGIVLFIVLTIVWSITLT</sequence>
<evidence type="ECO:0000259" key="2">
    <source>
        <dbReference type="Pfam" id="PF07853"/>
    </source>
</evidence>
<reference evidence="4 5" key="1">
    <citation type="journal article" date="2019" name="Int. J. Syst. Evol. Microbiol.">
        <title>The Global Catalogue of Microorganisms (GCM) 10K type strain sequencing project: providing services to taxonomists for standard genome sequencing and annotation.</title>
        <authorList>
            <consortium name="The Broad Institute Genomics Platform"/>
            <consortium name="The Broad Institute Genome Sequencing Center for Infectious Disease"/>
            <person name="Wu L."/>
            <person name="Ma J."/>
        </authorList>
    </citation>
    <scope>NUCLEOTIDE SEQUENCE [LARGE SCALE GENOMIC DNA]</scope>
    <source>
        <strain evidence="4 5">JCM 12662</strain>
    </source>
</reference>
<evidence type="ECO:0000313" key="4">
    <source>
        <dbReference type="EMBL" id="GAA0359606.1"/>
    </source>
</evidence>
<accession>A0ABN0XAU5</accession>
<dbReference type="PANTHER" id="PTHR37810">
    <property type="entry name" value="IMMUNITY PROTEIN SDPI"/>
    <property type="match status" value="1"/>
</dbReference>
<feature type="transmembrane region" description="Helical" evidence="1">
    <location>
        <begin position="240"/>
        <end position="261"/>
    </location>
</feature>
<evidence type="ECO:0000256" key="1">
    <source>
        <dbReference type="SAM" id="Phobius"/>
    </source>
</evidence>
<feature type="transmembrane region" description="Helical" evidence="1">
    <location>
        <begin position="143"/>
        <end position="162"/>
    </location>
</feature>
<keyword evidence="1" id="KW-0812">Transmembrane</keyword>
<keyword evidence="1" id="KW-1133">Transmembrane helix</keyword>
<dbReference type="PANTHER" id="PTHR37810:SF9">
    <property type="entry name" value="MEMBRANE PROTEIN"/>
    <property type="match status" value="1"/>
</dbReference>
<dbReference type="InterPro" id="IPR043831">
    <property type="entry name" value="DUF5808"/>
</dbReference>
<keyword evidence="1" id="KW-0472">Membrane</keyword>
<keyword evidence="5" id="KW-1185">Reference proteome</keyword>
<protein>
    <submittedName>
        <fullName evidence="4">DUF1648 domain-containing protein</fullName>
    </submittedName>
</protein>
<feature type="transmembrane region" description="Helical" evidence="1">
    <location>
        <begin position="50"/>
        <end position="70"/>
    </location>
</feature>
<feature type="transmembrane region" description="Helical" evidence="1">
    <location>
        <begin position="350"/>
        <end position="369"/>
    </location>
</feature>
<dbReference type="Pfam" id="PF19124">
    <property type="entry name" value="DUF5808"/>
    <property type="match status" value="1"/>
</dbReference>
<evidence type="ECO:0000259" key="3">
    <source>
        <dbReference type="Pfam" id="PF19124"/>
    </source>
</evidence>
<comment type="caution">
    <text evidence="4">The sequence shown here is derived from an EMBL/GenBank/DDBJ whole genome shotgun (WGS) entry which is preliminary data.</text>
</comment>